<dbReference type="Proteomes" id="UP001168821">
    <property type="component" value="Unassembled WGS sequence"/>
</dbReference>
<protein>
    <submittedName>
        <fullName evidence="1">Uncharacterized protein</fullName>
    </submittedName>
</protein>
<organism evidence="1 2">
    <name type="scientific">Zophobas morio</name>
    <dbReference type="NCBI Taxonomy" id="2755281"/>
    <lineage>
        <taxon>Eukaryota</taxon>
        <taxon>Metazoa</taxon>
        <taxon>Ecdysozoa</taxon>
        <taxon>Arthropoda</taxon>
        <taxon>Hexapoda</taxon>
        <taxon>Insecta</taxon>
        <taxon>Pterygota</taxon>
        <taxon>Neoptera</taxon>
        <taxon>Endopterygota</taxon>
        <taxon>Coleoptera</taxon>
        <taxon>Polyphaga</taxon>
        <taxon>Cucujiformia</taxon>
        <taxon>Tenebrionidae</taxon>
        <taxon>Zophobas</taxon>
    </lineage>
</organism>
<reference evidence="1" key="1">
    <citation type="journal article" date="2023" name="G3 (Bethesda)">
        <title>Whole genome assemblies of Zophobas morio and Tenebrio molitor.</title>
        <authorList>
            <person name="Kaur S."/>
            <person name="Stinson S.A."/>
            <person name="diCenzo G.C."/>
        </authorList>
    </citation>
    <scope>NUCLEOTIDE SEQUENCE</scope>
    <source>
        <strain evidence="1">QUZm001</strain>
    </source>
</reference>
<keyword evidence="2" id="KW-1185">Reference proteome</keyword>
<sequence>MKIVVAIIGLFAVINILAQLNTTFKMKYIFVALALFSVFSSFRCDSSGEVIDTVKSKHVKKLLSKNKEHVDEGLEKLEQHCPGVTNKLKEAIKSFVECDDKVDDALTICQQIQTSSINCTAPLFKVVDDCLPPKARGLPTLGLKSLVSVADFLCKQNGETIFELANPCLWGFAIVDAENESNVTTECDKKFATVIEEVNGLIEQNNPEQIPTKTEICNTITGFRSCVKTETVASCKCQKTQDAAIGLFDAFVAPCSHINEV</sequence>
<name>A0AA38M3R1_9CUCU</name>
<evidence type="ECO:0000313" key="1">
    <source>
        <dbReference type="EMBL" id="KAJ3642518.1"/>
    </source>
</evidence>
<comment type="caution">
    <text evidence="1">The sequence shown here is derived from an EMBL/GenBank/DDBJ whole genome shotgun (WGS) entry which is preliminary data.</text>
</comment>
<dbReference type="EMBL" id="JALNTZ010000008">
    <property type="protein sequence ID" value="KAJ3642518.1"/>
    <property type="molecule type" value="Genomic_DNA"/>
</dbReference>
<accession>A0AA38M3R1</accession>
<gene>
    <name evidence="1" type="ORF">Zmor_025288</name>
</gene>
<evidence type="ECO:0000313" key="2">
    <source>
        <dbReference type="Proteomes" id="UP001168821"/>
    </source>
</evidence>
<dbReference type="AlphaFoldDB" id="A0AA38M3R1"/>
<proteinExistence type="predicted"/>